<sequence length="53" mass="6039">MNGQSHVRFMQAPCDNGVVESHGETLQLRCEHVKTRKKMRIRELGKSIVTTSN</sequence>
<reference evidence="1" key="2">
    <citation type="submission" date="2015-06" db="UniProtKB">
        <authorList>
            <consortium name="EnsemblPlants"/>
        </authorList>
    </citation>
    <scope>IDENTIFICATION</scope>
    <source>
        <strain evidence="1">DM1-3 516 R44</strain>
    </source>
</reference>
<dbReference type="Proteomes" id="UP000011115">
    <property type="component" value="Unassembled WGS sequence"/>
</dbReference>
<accession>M1D254</accession>
<dbReference type="InParanoid" id="M1D254"/>
<reference evidence="2" key="1">
    <citation type="journal article" date="2011" name="Nature">
        <title>Genome sequence and analysis of the tuber crop potato.</title>
        <authorList>
            <consortium name="The Potato Genome Sequencing Consortium"/>
        </authorList>
    </citation>
    <scope>NUCLEOTIDE SEQUENCE [LARGE SCALE GENOMIC DNA]</scope>
    <source>
        <strain evidence="2">cv. DM1-3 516 R44</strain>
    </source>
</reference>
<evidence type="ECO:0000313" key="2">
    <source>
        <dbReference type="Proteomes" id="UP000011115"/>
    </source>
</evidence>
<dbReference type="Gramene" id="PGSC0003DMT400079612">
    <property type="protein sequence ID" value="PGSC0003DMT400079612"/>
    <property type="gene ID" value="PGSC0003DMG400031001"/>
</dbReference>
<keyword evidence="2" id="KW-1185">Reference proteome</keyword>
<dbReference type="EnsemblPlants" id="PGSC0003DMT400079612">
    <property type="protein sequence ID" value="PGSC0003DMT400079612"/>
    <property type="gene ID" value="PGSC0003DMG400031001"/>
</dbReference>
<dbReference type="AlphaFoldDB" id="M1D254"/>
<name>M1D254_SOLTU</name>
<protein>
    <submittedName>
        <fullName evidence="1">Uncharacterized protein</fullName>
    </submittedName>
</protein>
<evidence type="ECO:0000313" key="1">
    <source>
        <dbReference type="EnsemblPlants" id="PGSC0003DMT400079612"/>
    </source>
</evidence>
<proteinExistence type="predicted"/>
<organism evidence="1 2">
    <name type="scientific">Solanum tuberosum</name>
    <name type="common">Potato</name>
    <dbReference type="NCBI Taxonomy" id="4113"/>
    <lineage>
        <taxon>Eukaryota</taxon>
        <taxon>Viridiplantae</taxon>
        <taxon>Streptophyta</taxon>
        <taxon>Embryophyta</taxon>
        <taxon>Tracheophyta</taxon>
        <taxon>Spermatophyta</taxon>
        <taxon>Magnoliopsida</taxon>
        <taxon>eudicotyledons</taxon>
        <taxon>Gunneridae</taxon>
        <taxon>Pentapetalae</taxon>
        <taxon>asterids</taxon>
        <taxon>lamiids</taxon>
        <taxon>Solanales</taxon>
        <taxon>Solanaceae</taxon>
        <taxon>Solanoideae</taxon>
        <taxon>Solaneae</taxon>
        <taxon>Solanum</taxon>
    </lineage>
</organism>
<dbReference type="HOGENOM" id="CLU_3072486_0_0_1"/>
<dbReference type="PaxDb" id="4113-PGSC0003DMT400079612"/>